<feature type="transmembrane region" description="Helical" evidence="1">
    <location>
        <begin position="905"/>
        <end position="929"/>
    </location>
</feature>
<dbReference type="Pfam" id="PF00873">
    <property type="entry name" value="ACR_tran"/>
    <property type="match status" value="1"/>
</dbReference>
<feature type="transmembrane region" description="Helical" evidence="1">
    <location>
        <begin position="336"/>
        <end position="356"/>
    </location>
</feature>
<feature type="transmembrane region" description="Helical" evidence="1">
    <location>
        <begin position="1017"/>
        <end position="1040"/>
    </location>
</feature>
<feature type="transmembrane region" description="Helical" evidence="1">
    <location>
        <begin position="466"/>
        <end position="489"/>
    </location>
</feature>
<proteinExistence type="predicted"/>
<accession>A0A941W3T5</accession>
<evidence type="ECO:0000313" key="2">
    <source>
        <dbReference type="EMBL" id="MBS1258637.1"/>
    </source>
</evidence>
<feature type="transmembrane region" description="Helical" evidence="1">
    <location>
        <begin position="985"/>
        <end position="1005"/>
    </location>
</feature>
<dbReference type="InterPro" id="IPR027463">
    <property type="entry name" value="AcrB_DN_DC_subdom"/>
</dbReference>
<feature type="transmembrane region" description="Helical" evidence="1">
    <location>
        <begin position="389"/>
        <end position="413"/>
    </location>
</feature>
<dbReference type="AlphaFoldDB" id="A0A941W3T5"/>
<sequence length="1056" mass="116765">MKIIKYSTNNPVKVAVGAIFVLLFGLLALFRIPVQLVPDVEKPQITVETRWIGASPQEVEQEIIHEQEEMLKSVENLSKLTSKSFNGRGEILLEFVVGTDKSTALLDVANKLDQVQEYPENVDEPVISTVNTGDRPIAWFTLRALPGTNIDVTDLRDFVEDHIESRLERVPGVANSNIHGGAEREMKVVIDPHALAGSQLTILDVRRALISTNVNISGGDIDESKNRFVVRTLGQFRSVEEIENLVIAKRDDIPVYVRDIAEVKLGYKKLEAFVRQKNEPSIAVNAQREVGANVLTVMKGLREACRELNENLLRGRGLVLEQVYDETEYIKSSIGLVRQNIVVGGLLAVMILLLFLRSWRSTLVIGLAIPISAVGTFLMVTLLGRSLNVVSLAGIAFAVGMVVDSAIVVLENIYRHWQSGEDPFAAAYKGTAEVWGAVLASTLTTIGVFIPVILVEQEVGQLFRDIALAISFAVCLSLIVAITVIPTTAARVLSRRKKSETAHSEQSLSSGSKLVSLGRNLTDKIVEVVDYLTNTLKRRLITIFALIFISIFLTWWMIPEMEYLPEGNRNMIMVIMLPPPGYSLEEQRAIGLVLEKELRPYWLARKGTKEAEMLDGPPIKHGFYVSRGRSVFMGMISAEPARVAELIPVLRRVCGKIPGMITIAQQSSLFERALSGGRAIDIELTGPDLNRLVYYGAQVFGQVRQVLPPGTQARPVPSLELGSPELQVRPLLEHATELGLTASDIGYITDVLVDGAYAGDYWHQGDKIDLVIFGQNKYIERTQDLEQIFIYTPSGDYVPLSTVADIQIDVGPEAIYHIERERSIVIQVIPPRTMPLERALDTIDTQIIKPMMKKGLLGGLYKANLSGTADKLQEARESLQWNFILAIGISYLLMAALFESFLYPIVIMFSVPLAAVGGFAGLAFLNLFTLQAMDVLTMLGFVILIGTVINNAILIVHQTLNNMREEKMESRQALIESVRTRIRPIFMSVATTVFAMLPLVVFPGAGSELYRGLGSVVLGGLIVSTIFTLILVPAVFSLVMDIKERLRHERAPHFNA</sequence>
<feature type="transmembrane region" description="Helical" evidence="1">
    <location>
        <begin position="879"/>
        <end position="898"/>
    </location>
</feature>
<comment type="caution">
    <text evidence="2">The sequence shown here is derived from an EMBL/GenBank/DDBJ whole genome shotgun (WGS) entry which is preliminary data.</text>
</comment>
<dbReference type="Gene3D" id="3.30.70.1430">
    <property type="entry name" value="Multidrug efflux transporter AcrB pore domain"/>
    <property type="match status" value="2"/>
</dbReference>
<dbReference type="Gene3D" id="1.20.1640.10">
    <property type="entry name" value="Multidrug efflux transporter AcrB transmembrane domain"/>
    <property type="match status" value="2"/>
</dbReference>
<dbReference type="PRINTS" id="PR00702">
    <property type="entry name" value="ACRIFLAVINRP"/>
</dbReference>
<reference evidence="2" key="1">
    <citation type="journal article" date="2021" name="ISME J.">
        <title>Fine-scale metabolic discontinuity in a stratified prokaryote microbiome of a Red Sea deep halocline.</title>
        <authorList>
            <person name="Michoud G."/>
            <person name="Ngugi D.K."/>
            <person name="Barozzi A."/>
            <person name="Merlino G."/>
            <person name="Calleja M.L."/>
            <person name="Delgado-Huertas A."/>
            <person name="Moran X.A.G."/>
            <person name="Daffonchio D."/>
        </authorList>
    </citation>
    <scope>NUCLEOTIDE SEQUENCE</scope>
    <source>
        <strain evidence="2">SuakinDeep_MAG55_1</strain>
    </source>
</reference>
<keyword evidence="1" id="KW-1133">Transmembrane helix</keyword>
<feature type="transmembrane region" description="Helical" evidence="1">
    <location>
        <begin position="935"/>
        <end position="956"/>
    </location>
</feature>
<evidence type="ECO:0000313" key="3">
    <source>
        <dbReference type="Proteomes" id="UP000722750"/>
    </source>
</evidence>
<name>A0A941W3T5_9BACT</name>
<dbReference type="PANTHER" id="PTHR32063">
    <property type="match status" value="1"/>
</dbReference>
<keyword evidence="1" id="KW-0812">Transmembrane</keyword>
<feature type="transmembrane region" description="Helical" evidence="1">
    <location>
        <begin position="363"/>
        <end position="383"/>
    </location>
</feature>
<feature type="transmembrane region" description="Helical" evidence="1">
    <location>
        <begin position="434"/>
        <end position="454"/>
    </location>
</feature>
<keyword evidence="1" id="KW-0472">Membrane</keyword>
<dbReference type="GO" id="GO:0042910">
    <property type="term" value="F:xenobiotic transmembrane transporter activity"/>
    <property type="evidence" value="ECO:0007669"/>
    <property type="project" value="TreeGrafter"/>
</dbReference>
<dbReference type="GO" id="GO:0005886">
    <property type="term" value="C:plasma membrane"/>
    <property type="evidence" value="ECO:0007669"/>
    <property type="project" value="TreeGrafter"/>
</dbReference>
<dbReference type="SUPFAM" id="SSF82714">
    <property type="entry name" value="Multidrug efflux transporter AcrB TolC docking domain, DN and DC subdomains"/>
    <property type="match status" value="2"/>
</dbReference>
<evidence type="ECO:0000256" key="1">
    <source>
        <dbReference type="SAM" id="Phobius"/>
    </source>
</evidence>
<dbReference type="Gene3D" id="3.30.70.1440">
    <property type="entry name" value="Multidrug efflux transporter AcrB pore domain"/>
    <property type="match status" value="1"/>
</dbReference>
<dbReference type="PANTHER" id="PTHR32063:SF0">
    <property type="entry name" value="SWARMING MOTILITY PROTEIN SWRC"/>
    <property type="match status" value="1"/>
</dbReference>
<dbReference type="InterPro" id="IPR001036">
    <property type="entry name" value="Acrflvin-R"/>
</dbReference>
<dbReference type="Gene3D" id="3.30.2090.10">
    <property type="entry name" value="Multidrug efflux transporter AcrB TolC docking domain, DN and DC subdomains"/>
    <property type="match status" value="2"/>
</dbReference>
<dbReference type="EMBL" id="JAANXD010000071">
    <property type="protein sequence ID" value="MBS1258637.1"/>
    <property type="molecule type" value="Genomic_DNA"/>
</dbReference>
<feature type="transmembrane region" description="Helical" evidence="1">
    <location>
        <begin position="12"/>
        <end position="32"/>
    </location>
</feature>
<dbReference type="SUPFAM" id="SSF82866">
    <property type="entry name" value="Multidrug efflux transporter AcrB transmembrane domain"/>
    <property type="match status" value="2"/>
</dbReference>
<dbReference type="SUPFAM" id="SSF82693">
    <property type="entry name" value="Multidrug efflux transporter AcrB pore domain, PN1, PN2, PC1 and PC2 subdomains"/>
    <property type="match status" value="2"/>
</dbReference>
<protein>
    <submittedName>
        <fullName evidence="2">Multidrug resistance protein MdtB</fullName>
    </submittedName>
</protein>
<organism evidence="2 3">
    <name type="scientific">Candidatus Scalindua arabica</name>
    <dbReference type="NCBI Taxonomy" id="1127984"/>
    <lineage>
        <taxon>Bacteria</taxon>
        <taxon>Pseudomonadati</taxon>
        <taxon>Planctomycetota</taxon>
        <taxon>Candidatus Brocadiia</taxon>
        <taxon>Candidatus Brocadiales</taxon>
        <taxon>Candidatus Scalinduaceae</taxon>
        <taxon>Candidatus Scalindua</taxon>
    </lineage>
</organism>
<gene>
    <name evidence="2" type="ORF">MAG551_01698</name>
</gene>
<feature type="transmembrane region" description="Helical" evidence="1">
    <location>
        <begin position="540"/>
        <end position="558"/>
    </location>
</feature>
<dbReference type="Proteomes" id="UP000722750">
    <property type="component" value="Unassembled WGS sequence"/>
</dbReference>
<dbReference type="Gene3D" id="3.30.70.1320">
    <property type="entry name" value="Multidrug efflux transporter AcrB pore domain like"/>
    <property type="match status" value="1"/>
</dbReference>